<organism evidence="1 2">
    <name type="scientific">Clathrospora elynae</name>
    <dbReference type="NCBI Taxonomy" id="706981"/>
    <lineage>
        <taxon>Eukaryota</taxon>
        <taxon>Fungi</taxon>
        <taxon>Dikarya</taxon>
        <taxon>Ascomycota</taxon>
        <taxon>Pezizomycotina</taxon>
        <taxon>Dothideomycetes</taxon>
        <taxon>Pleosporomycetidae</taxon>
        <taxon>Pleosporales</taxon>
        <taxon>Diademaceae</taxon>
        <taxon>Clathrospora</taxon>
    </lineage>
</organism>
<dbReference type="EMBL" id="ML976006">
    <property type="protein sequence ID" value="KAF1945876.1"/>
    <property type="molecule type" value="Genomic_DNA"/>
</dbReference>
<gene>
    <name evidence="1" type="ORF">EJ02DRAFT_12607</name>
</gene>
<dbReference type="AlphaFoldDB" id="A0A6A5T549"/>
<name>A0A6A5T549_9PLEO</name>
<dbReference type="Proteomes" id="UP000800038">
    <property type="component" value="Unassembled WGS sequence"/>
</dbReference>
<proteinExistence type="predicted"/>
<reference evidence="1" key="1">
    <citation type="journal article" date="2020" name="Stud. Mycol.">
        <title>101 Dothideomycetes genomes: a test case for predicting lifestyles and emergence of pathogens.</title>
        <authorList>
            <person name="Haridas S."/>
            <person name="Albert R."/>
            <person name="Binder M."/>
            <person name="Bloem J."/>
            <person name="Labutti K."/>
            <person name="Salamov A."/>
            <person name="Andreopoulos B."/>
            <person name="Baker S."/>
            <person name="Barry K."/>
            <person name="Bills G."/>
            <person name="Bluhm B."/>
            <person name="Cannon C."/>
            <person name="Castanera R."/>
            <person name="Culley D."/>
            <person name="Daum C."/>
            <person name="Ezra D."/>
            <person name="Gonzalez J."/>
            <person name="Henrissat B."/>
            <person name="Kuo A."/>
            <person name="Liang C."/>
            <person name="Lipzen A."/>
            <person name="Lutzoni F."/>
            <person name="Magnuson J."/>
            <person name="Mondo S."/>
            <person name="Nolan M."/>
            <person name="Ohm R."/>
            <person name="Pangilinan J."/>
            <person name="Park H.-J."/>
            <person name="Ramirez L."/>
            <person name="Alfaro M."/>
            <person name="Sun H."/>
            <person name="Tritt A."/>
            <person name="Yoshinaga Y."/>
            <person name="Zwiers L.-H."/>
            <person name="Turgeon B."/>
            <person name="Goodwin S."/>
            <person name="Spatafora J."/>
            <person name="Crous P."/>
            <person name="Grigoriev I."/>
        </authorList>
    </citation>
    <scope>NUCLEOTIDE SEQUENCE</scope>
    <source>
        <strain evidence="1">CBS 161.51</strain>
    </source>
</reference>
<evidence type="ECO:0000313" key="2">
    <source>
        <dbReference type="Proteomes" id="UP000800038"/>
    </source>
</evidence>
<accession>A0A6A5T549</accession>
<sequence>MFGFSSYAVGVSSSDGHLPKAVAKLVVFKRAAALPAALPFCSQWMRSAASTSGYLNYDRIR</sequence>
<evidence type="ECO:0000313" key="1">
    <source>
        <dbReference type="EMBL" id="KAF1945876.1"/>
    </source>
</evidence>
<protein>
    <submittedName>
        <fullName evidence="1">Uncharacterized protein</fullName>
    </submittedName>
</protein>
<keyword evidence="2" id="KW-1185">Reference proteome</keyword>